<dbReference type="SUPFAM" id="SSF51316">
    <property type="entry name" value="Mss4-like"/>
    <property type="match status" value="1"/>
</dbReference>
<comment type="caution">
    <text evidence="6">The sequence shown here is derived from an EMBL/GenBank/DDBJ whole genome shotgun (WGS) entry which is preliminary data.</text>
</comment>
<sequence length="288" mass="29562">MDQPVVHKGSCHCGKVTFSILHSPKLSISECNCSICYMKGFLGLIIRASALQSLSGKENLTEYTFNTGTAKHWFCKTCGISPLTIPRSFPEGYNINFRCLQRENVREVKVTPRDGQHWEEEMGKEEGGYGKPVDKGQKHGISLAQHRAFATPCVPAQGGFFFLGGLGGGFGVGVGIVMIFSLFMTAAGGGGGGGGEGPGAAVTVTIAIVGVVGDGAGVAMTVMILTVGVCGEVAGVALTTMVGIIGVCSDVAGVVVLSMTAIVDVCGDGVGVAVLLVREVVGRDAGSS</sequence>
<keyword evidence="7" id="KW-1185">Reference proteome</keyword>
<evidence type="ECO:0000259" key="5">
    <source>
        <dbReference type="PROSITE" id="PS51891"/>
    </source>
</evidence>
<dbReference type="EMBL" id="JAFEKC020000001">
    <property type="protein sequence ID" value="KAK0517551.1"/>
    <property type="molecule type" value="Genomic_DNA"/>
</dbReference>
<dbReference type="AlphaFoldDB" id="A0AA39RBK3"/>
<feature type="domain" description="CENP-V/GFA" evidence="5">
    <location>
        <begin position="7"/>
        <end position="119"/>
    </location>
</feature>
<dbReference type="GO" id="GO:0016846">
    <property type="term" value="F:carbon-sulfur lyase activity"/>
    <property type="evidence" value="ECO:0007669"/>
    <property type="project" value="InterPro"/>
</dbReference>
<dbReference type="InterPro" id="IPR052355">
    <property type="entry name" value="CENP-V-like"/>
</dbReference>
<protein>
    <recommendedName>
        <fullName evidence="5">CENP-V/GFA domain-containing protein</fullName>
    </recommendedName>
</protein>
<keyword evidence="4" id="KW-0812">Transmembrane</keyword>
<dbReference type="Gene3D" id="2.170.150.70">
    <property type="match status" value="1"/>
</dbReference>
<feature type="transmembrane region" description="Helical" evidence="4">
    <location>
        <begin position="233"/>
        <end position="257"/>
    </location>
</feature>
<evidence type="ECO:0000313" key="6">
    <source>
        <dbReference type="EMBL" id="KAK0517551.1"/>
    </source>
</evidence>
<dbReference type="Pfam" id="PF04828">
    <property type="entry name" value="GFA"/>
    <property type="match status" value="1"/>
</dbReference>
<dbReference type="Proteomes" id="UP001166286">
    <property type="component" value="Unassembled WGS sequence"/>
</dbReference>
<dbReference type="PROSITE" id="PS51891">
    <property type="entry name" value="CENP_V_GFA"/>
    <property type="match status" value="1"/>
</dbReference>
<feature type="transmembrane region" description="Helical" evidence="4">
    <location>
        <begin position="160"/>
        <end position="187"/>
    </location>
</feature>
<feature type="transmembrane region" description="Helical" evidence="4">
    <location>
        <begin position="199"/>
        <end position="227"/>
    </location>
</feature>
<gene>
    <name evidence="6" type="ORF">JMJ35_000706</name>
</gene>
<keyword evidence="4" id="KW-0472">Membrane</keyword>
<comment type="similarity">
    <text evidence="1">Belongs to the Gfa family.</text>
</comment>
<name>A0AA39RBK3_9LECA</name>
<dbReference type="InterPro" id="IPR006913">
    <property type="entry name" value="CENP-V/GFA"/>
</dbReference>
<evidence type="ECO:0000313" key="7">
    <source>
        <dbReference type="Proteomes" id="UP001166286"/>
    </source>
</evidence>
<evidence type="ECO:0000256" key="2">
    <source>
        <dbReference type="ARBA" id="ARBA00022723"/>
    </source>
</evidence>
<evidence type="ECO:0000256" key="4">
    <source>
        <dbReference type="SAM" id="Phobius"/>
    </source>
</evidence>
<keyword evidence="3" id="KW-0862">Zinc</keyword>
<dbReference type="PANTHER" id="PTHR28620:SF1">
    <property type="entry name" value="CENP-V_GFA DOMAIN-CONTAINING PROTEIN"/>
    <property type="match status" value="1"/>
</dbReference>
<dbReference type="InterPro" id="IPR011057">
    <property type="entry name" value="Mss4-like_sf"/>
</dbReference>
<dbReference type="PANTHER" id="PTHR28620">
    <property type="entry name" value="CENTROMERE PROTEIN V"/>
    <property type="match status" value="1"/>
</dbReference>
<evidence type="ECO:0000256" key="1">
    <source>
        <dbReference type="ARBA" id="ARBA00005495"/>
    </source>
</evidence>
<accession>A0AA39RBK3</accession>
<organism evidence="6 7">
    <name type="scientific">Cladonia borealis</name>
    <dbReference type="NCBI Taxonomy" id="184061"/>
    <lineage>
        <taxon>Eukaryota</taxon>
        <taxon>Fungi</taxon>
        <taxon>Dikarya</taxon>
        <taxon>Ascomycota</taxon>
        <taxon>Pezizomycotina</taxon>
        <taxon>Lecanoromycetes</taxon>
        <taxon>OSLEUM clade</taxon>
        <taxon>Lecanoromycetidae</taxon>
        <taxon>Lecanorales</taxon>
        <taxon>Lecanorineae</taxon>
        <taxon>Cladoniaceae</taxon>
        <taxon>Cladonia</taxon>
    </lineage>
</organism>
<reference evidence="6" key="1">
    <citation type="submission" date="2023-03" db="EMBL/GenBank/DDBJ databases">
        <title>Complete genome of Cladonia borealis.</title>
        <authorList>
            <person name="Park H."/>
        </authorList>
    </citation>
    <scope>NUCLEOTIDE SEQUENCE</scope>
    <source>
        <strain evidence="6">ANT050790</strain>
    </source>
</reference>
<keyword evidence="4" id="KW-1133">Transmembrane helix</keyword>
<dbReference type="GO" id="GO:0046872">
    <property type="term" value="F:metal ion binding"/>
    <property type="evidence" value="ECO:0007669"/>
    <property type="project" value="UniProtKB-KW"/>
</dbReference>
<evidence type="ECO:0000256" key="3">
    <source>
        <dbReference type="ARBA" id="ARBA00022833"/>
    </source>
</evidence>
<proteinExistence type="inferred from homology"/>
<keyword evidence="2" id="KW-0479">Metal-binding</keyword>